<organism evidence="2 3">
    <name type="scientific">Candidatus Desulfatibia vada</name>
    <dbReference type="NCBI Taxonomy" id="2841696"/>
    <lineage>
        <taxon>Bacteria</taxon>
        <taxon>Pseudomonadati</taxon>
        <taxon>Thermodesulfobacteriota</taxon>
        <taxon>Desulfobacteria</taxon>
        <taxon>Desulfobacterales</taxon>
        <taxon>Desulfobacterales incertae sedis</taxon>
        <taxon>Candidatus Desulfatibia</taxon>
    </lineage>
</organism>
<evidence type="ECO:0000313" key="3">
    <source>
        <dbReference type="Proteomes" id="UP000605201"/>
    </source>
</evidence>
<comment type="caution">
    <text evidence="2">The sequence shown here is derived from an EMBL/GenBank/DDBJ whole genome shotgun (WGS) entry which is preliminary data.</text>
</comment>
<keyword evidence="2" id="KW-0449">Lipoprotein</keyword>
<dbReference type="InterPro" id="IPR033399">
    <property type="entry name" value="TP_0789-like"/>
</dbReference>
<evidence type="ECO:0000313" key="2">
    <source>
        <dbReference type="EMBL" id="MBC8431077.1"/>
    </source>
</evidence>
<sequence>MILFSLLFPLAAAAATPEEKGLAIALEADLRDEGFKDFTADLLMILKNKHGQKSVRNIRVRTLEVAGDGDKSLTIFDNPKDVKGTAFLTFSHKQGDDDQWLYLPALKRVKRISSRNKSGSFMGSEFAYEDISSQEVEKYTYKWIRDDVYDGRECFVVERYPVDKKNSGYTRQVSWIDKSEYRLWKVEYYDRKNSLLKTLTIKAYQQYLDKYWRADQMYMVNHQNGKSTDLVWSNYKFQVGLKARDFNKNSLKRAR</sequence>
<feature type="domain" description="Uncharacterized protein TP-0789" evidence="1">
    <location>
        <begin position="69"/>
        <end position="253"/>
    </location>
</feature>
<protein>
    <submittedName>
        <fullName evidence="2">Outer membrane lipoprotein-sorting protein</fullName>
    </submittedName>
</protein>
<name>A0A8J6TQ17_9BACT</name>
<dbReference type="AlphaFoldDB" id="A0A8J6TQ17"/>
<reference evidence="2 3" key="1">
    <citation type="submission" date="2020-08" db="EMBL/GenBank/DDBJ databases">
        <title>Bridging the membrane lipid divide: bacteria of the FCB group superphylum have the potential to synthesize archaeal ether lipids.</title>
        <authorList>
            <person name="Villanueva L."/>
            <person name="Von Meijenfeldt F.A.B."/>
            <person name="Westbye A.B."/>
            <person name="Yadav S."/>
            <person name="Hopmans E.C."/>
            <person name="Dutilh B.E."/>
            <person name="Sinninghe Damste J.S."/>
        </authorList>
    </citation>
    <scope>NUCLEOTIDE SEQUENCE [LARGE SCALE GENOMIC DNA]</scope>
    <source>
        <strain evidence="2">NIOZ-UU17</strain>
    </source>
</reference>
<dbReference type="Proteomes" id="UP000605201">
    <property type="component" value="Unassembled WGS sequence"/>
</dbReference>
<dbReference type="Gene3D" id="2.50.20.10">
    <property type="entry name" value="Lipoprotein localisation LolA/LolB/LppX"/>
    <property type="match status" value="1"/>
</dbReference>
<evidence type="ECO:0000259" key="1">
    <source>
        <dbReference type="Pfam" id="PF17131"/>
    </source>
</evidence>
<gene>
    <name evidence="2" type="ORF">H8D96_04085</name>
</gene>
<proteinExistence type="predicted"/>
<dbReference type="EMBL" id="JACNIG010000109">
    <property type="protein sequence ID" value="MBC8431077.1"/>
    <property type="molecule type" value="Genomic_DNA"/>
</dbReference>
<dbReference type="Pfam" id="PF17131">
    <property type="entry name" value="LolA_like"/>
    <property type="match status" value="1"/>
</dbReference>
<accession>A0A8J6TQ17</accession>
<dbReference type="CDD" id="cd16329">
    <property type="entry name" value="LolA_like"/>
    <property type="match status" value="1"/>
</dbReference>